<evidence type="ECO:0000313" key="3">
    <source>
        <dbReference type="EMBL" id="MET3694837.1"/>
    </source>
</evidence>
<feature type="region of interest" description="Disordered" evidence="2">
    <location>
        <begin position="484"/>
        <end position="521"/>
    </location>
</feature>
<keyword evidence="4" id="KW-1185">Reference proteome</keyword>
<organism evidence="3 4">
    <name type="scientific">Methylobacterium goesingense</name>
    <dbReference type="NCBI Taxonomy" id="243690"/>
    <lineage>
        <taxon>Bacteria</taxon>
        <taxon>Pseudomonadati</taxon>
        <taxon>Pseudomonadota</taxon>
        <taxon>Alphaproteobacteria</taxon>
        <taxon>Hyphomicrobiales</taxon>
        <taxon>Methylobacteriaceae</taxon>
        <taxon>Methylobacterium</taxon>
    </lineage>
</organism>
<evidence type="ECO:0000256" key="1">
    <source>
        <dbReference type="ARBA" id="ARBA00023172"/>
    </source>
</evidence>
<evidence type="ECO:0000313" key="4">
    <source>
        <dbReference type="Proteomes" id="UP001549145"/>
    </source>
</evidence>
<proteinExistence type="predicted"/>
<reference evidence="3 4" key="1">
    <citation type="submission" date="2024-06" db="EMBL/GenBank/DDBJ databases">
        <title>Genomic Encyclopedia of Type Strains, Phase IV (KMG-IV): sequencing the most valuable type-strain genomes for metagenomic binning, comparative biology and taxonomic classification.</title>
        <authorList>
            <person name="Goeker M."/>
        </authorList>
    </citation>
    <scope>NUCLEOTIDE SEQUENCE [LARGE SCALE GENOMIC DNA]</scope>
    <source>
        <strain evidence="3 4">DSM 21331</strain>
    </source>
</reference>
<sequence length="521" mass="59273">MSTGTQITPSPLSHFSQPASAVIHNFAPPSTATADLQAVQQAALQTALLAGKPRHAVDPSSVRIEVRPSRSSDPDAPGTWRYQYRGRWHTLYLSGDRPEQEAQDAARLAIMCEEAGRRGMIAPHEVPIQAAIEYARGEWKPDAGASLRDWQTFQNYERSLSRIEQYFPGHLLAHFTRKNAARYLDFAGTIRDQRFVDVGEERMISRATAHKDLVHLRMAIRLYSENARLPWSPDPKLPPAPTARHGFFTRETVARMLMACRGYVIDPQTGTWKTVTVVDPETGLTTTRRFRHDAVTIAQRECVRRLIIIGVYSGTRIDASYGLSWRLHPARGCIDIERGLIHRAGYAEDVNKGKPRLTSAMRMQFLVHAKGWRKQDLARGIKHVLHQPRGESQGKPYRSFPYHFWWDVMTDAGLDHHADPHVLCHTAITWLGIDGYDVFVTADLTGRDPQTVRSYYRQWNLTGQKRAVTIGRLPVAKHVDVEDLMSDDRPRRADRYEPRRLNGKHKPSLPRAPKRRSPLKH</sequence>
<dbReference type="RefSeq" id="WP_238280919.1">
    <property type="nucleotide sequence ID" value="NZ_BPQL01000105.1"/>
</dbReference>
<feature type="region of interest" description="Disordered" evidence="2">
    <location>
        <begin position="59"/>
        <end position="78"/>
    </location>
</feature>
<dbReference type="InterPro" id="IPR011010">
    <property type="entry name" value="DNA_brk_join_enz"/>
</dbReference>
<protein>
    <submittedName>
        <fullName evidence="3">Uncharacterized protein</fullName>
    </submittedName>
</protein>
<accession>A0ABV2LBX9</accession>
<evidence type="ECO:0000256" key="2">
    <source>
        <dbReference type="SAM" id="MobiDB-lite"/>
    </source>
</evidence>
<name>A0ABV2LBX9_9HYPH</name>
<feature type="compositionally biased region" description="Basic and acidic residues" evidence="2">
    <location>
        <begin position="484"/>
        <end position="500"/>
    </location>
</feature>
<gene>
    <name evidence="3" type="ORF">ABID43_004400</name>
</gene>
<dbReference type="Gene3D" id="1.10.443.10">
    <property type="entry name" value="Intergrase catalytic core"/>
    <property type="match status" value="1"/>
</dbReference>
<feature type="compositionally biased region" description="Basic residues" evidence="2">
    <location>
        <begin position="501"/>
        <end position="521"/>
    </location>
</feature>
<comment type="caution">
    <text evidence="3">The sequence shown here is derived from an EMBL/GenBank/DDBJ whole genome shotgun (WGS) entry which is preliminary data.</text>
</comment>
<dbReference type="SUPFAM" id="SSF56349">
    <property type="entry name" value="DNA breaking-rejoining enzymes"/>
    <property type="match status" value="1"/>
</dbReference>
<dbReference type="InterPro" id="IPR013762">
    <property type="entry name" value="Integrase-like_cat_sf"/>
</dbReference>
<dbReference type="EMBL" id="JBEPMM010000019">
    <property type="protein sequence ID" value="MET3694837.1"/>
    <property type="molecule type" value="Genomic_DNA"/>
</dbReference>
<feature type="compositionally biased region" description="Basic and acidic residues" evidence="2">
    <location>
        <begin position="64"/>
        <end position="73"/>
    </location>
</feature>
<dbReference type="Proteomes" id="UP001549145">
    <property type="component" value="Unassembled WGS sequence"/>
</dbReference>
<keyword evidence="1" id="KW-0233">DNA recombination</keyword>